<feature type="domain" description="Glycosyl hydrolase family 30 TIM-barrel" evidence="5">
    <location>
        <begin position="216"/>
        <end position="417"/>
    </location>
</feature>
<dbReference type="GeneID" id="69587953"/>
<evidence type="ECO:0000313" key="7">
    <source>
        <dbReference type="EMBL" id="UVQ75709.1"/>
    </source>
</evidence>
<accession>A0A6N2VDG1</accession>
<dbReference type="PRINTS" id="PR00843">
    <property type="entry name" value="GLHYDRLASE30"/>
</dbReference>
<gene>
    <name evidence="8" type="ORF">BFLFYP10_02181</name>
    <name evidence="6" type="ORF">ERS852461_01709</name>
    <name evidence="7" type="ORF">NXY30_04705</name>
</gene>
<evidence type="ECO:0000256" key="2">
    <source>
        <dbReference type="ARBA" id="ARBA00022729"/>
    </source>
</evidence>
<dbReference type="AlphaFoldDB" id="A0A174K0V4"/>
<dbReference type="PANTHER" id="PTHR11069:SF23">
    <property type="entry name" value="LYSOSOMAL ACID GLUCOSYLCERAMIDASE"/>
    <property type="match status" value="1"/>
</dbReference>
<feature type="domain" description="Glycosyl hydrolase family 30 TIM-barrel" evidence="5">
    <location>
        <begin position="68"/>
        <end position="180"/>
    </location>
</feature>
<reference evidence="7" key="3">
    <citation type="submission" date="2022-08" db="EMBL/GenBank/DDBJ databases">
        <title>Genome Sequencing of Bacteroides fragilis Group Isolates with Nanopore Technology.</title>
        <authorList>
            <person name="Tisza M.J."/>
            <person name="Smith D."/>
            <person name="Dekker J.P."/>
        </authorList>
    </citation>
    <scope>NUCLEOTIDE SEQUENCE</scope>
    <source>
        <strain evidence="7">BFG-527</strain>
    </source>
</reference>
<dbReference type="InterPro" id="IPR017853">
    <property type="entry name" value="GH"/>
</dbReference>
<dbReference type="Proteomes" id="UP000095606">
    <property type="component" value="Unassembled WGS sequence"/>
</dbReference>
<dbReference type="SUPFAM" id="SSF51445">
    <property type="entry name" value="(Trans)glycosidases"/>
    <property type="match status" value="1"/>
</dbReference>
<protein>
    <submittedName>
        <fullName evidence="6">Beta-glycosidase</fullName>
    </submittedName>
    <submittedName>
        <fullName evidence="8">O-Glycosyl hydrolase family 30</fullName>
    </submittedName>
</protein>
<dbReference type="Proteomes" id="UP001060104">
    <property type="component" value="Chromosome"/>
</dbReference>
<accession>A0A174K0V4</accession>
<evidence type="ECO:0000313" key="9">
    <source>
        <dbReference type="Proteomes" id="UP000095606"/>
    </source>
</evidence>
<evidence type="ECO:0000259" key="5">
    <source>
        <dbReference type="Pfam" id="PF02055"/>
    </source>
</evidence>
<evidence type="ECO:0000256" key="3">
    <source>
        <dbReference type="ARBA" id="ARBA00022801"/>
    </source>
</evidence>
<evidence type="ECO:0000313" key="10">
    <source>
        <dbReference type="Proteomes" id="UP001060104"/>
    </source>
</evidence>
<dbReference type="Gene3D" id="3.20.20.80">
    <property type="entry name" value="Glycosidases"/>
    <property type="match status" value="1"/>
</dbReference>
<comment type="similarity">
    <text evidence="1 4">Belongs to the glycosyl hydrolase 30 family.</text>
</comment>
<dbReference type="InterPro" id="IPR033453">
    <property type="entry name" value="Glyco_hydro_30_TIM-barrel"/>
</dbReference>
<keyword evidence="3 4" id="KW-0378">Hydrolase</keyword>
<organism evidence="6 9">
    <name type="scientific">Bacteroides faecis</name>
    <dbReference type="NCBI Taxonomy" id="674529"/>
    <lineage>
        <taxon>Bacteria</taxon>
        <taxon>Pseudomonadati</taxon>
        <taxon>Bacteroidota</taxon>
        <taxon>Bacteroidia</taxon>
        <taxon>Bacteroidales</taxon>
        <taxon>Bacteroidaceae</taxon>
        <taxon>Bacteroides</taxon>
    </lineage>
</organism>
<dbReference type="InterPro" id="IPR001139">
    <property type="entry name" value="Glyco_hydro_30"/>
</dbReference>
<reference evidence="6 9" key="1">
    <citation type="submission" date="2015-09" db="EMBL/GenBank/DDBJ databases">
        <authorList>
            <consortium name="Pathogen Informatics"/>
        </authorList>
    </citation>
    <scope>NUCLEOTIDE SEQUENCE [LARGE SCALE GENOMIC DNA]</scope>
    <source>
        <strain evidence="6 9">2789STDY5834846</strain>
    </source>
</reference>
<evidence type="ECO:0000256" key="1">
    <source>
        <dbReference type="ARBA" id="ARBA00005382"/>
    </source>
</evidence>
<keyword evidence="2" id="KW-0732">Signal</keyword>
<dbReference type="EMBL" id="CACRSZ010000053">
    <property type="protein sequence ID" value="VYT28645.1"/>
    <property type="molecule type" value="Genomic_DNA"/>
</dbReference>
<proteinExistence type="inferred from homology"/>
<dbReference type="GO" id="GO:0016020">
    <property type="term" value="C:membrane"/>
    <property type="evidence" value="ECO:0007669"/>
    <property type="project" value="GOC"/>
</dbReference>
<dbReference type="RefSeq" id="WP_055269321.1">
    <property type="nucleotide sequence ID" value="NZ_CACRSZ010000053.1"/>
</dbReference>
<dbReference type="EMBL" id="CP103141">
    <property type="protein sequence ID" value="UVQ75709.1"/>
    <property type="molecule type" value="Genomic_DNA"/>
</dbReference>
<evidence type="ECO:0000313" key="8">
    <source>
        <dbReference type="EMBL" id="VYT28645.1"/>
    </source>
</evidence>
<evidence type="ECO:0000256" key="4">
    <source>
        <dbReference type="RuleBase" id="RU361188"/>
    </source>
</evidence>
<keyword evidence="10" id="KW-1185">Reference proteome</keyword>
<dbReference type="PANTHER" id="PTHR11069">
    <property type="entry name" value="GLUCOSYLCERAMIDASE"/>
    <property type="match status" value="1"/>
</dbReference>
<name>A0A174K0V4_9BACE</name>
<sequence>MELKYKHIFVLIALSLGGMSTWGQPKVTYRQIVTSPIDSWVEVTDRTKAMNGETQEEASVSNGKGQTIEGFGACFNELGWVSLGLLPSADRESIMKELFLPNYGANFTICRMPIGANDFSRDWYSYNENDGDFKMKNFSIQNDTETLIPFIKSAQLQNADIKVWASPWCPPSWMKHNKHYASAVCDPSLKNTKFDNGLPADRAGREGMDMFILKPEYLKAYALYFSKFIKAYRKAGIDIFGVMPQNEFNSAQIFPSCCWTAQGLASFVGDYLGPEMKKLNVDVMFGTMERANYLLVDTILQDSNAKKYVKAVGFQWAGKDAVKEVRRHYPKMKLMQTEQECGDGHNDWNGMLHSWDLLKHYMDNGISIYNYWNVSLEEGGISRWGWRQNSLVVVNPESRMFRFTYEYYLMKHISHFVLPGAVYRPVEGSAKEILAFENPDGSTVLLYMEKEGKDKTVTVKLKGTSFRFFTKANCLNTIKVD</sequence>
<dbReference type="GO" id="GO:0004348">
    <property type="term" value="F:glucosylceramidase activity"/>
    <property type="evidence" value="ECO:0007669"/>
    <property type="project" value="InterPro"/>
</dbReference>
<dbReference type="GO" id="GO:0006680">
    <property type="term" value="P:glucosylceramide catabolic process"/>
    <property type="evidence" value="ECO:0007669"/>
    <property type="project" value="TreeGrafter"/>
</dbReference>
<dbReference type="EMBL" id="CZAE01000006">
    <property type="protein sequence ID" value="CUP03488.1"/>
    <property type="molecule type" value="Genomic_DNA"/>
</dbReference>
<keyword evidence="4 6" id="KW-0326">Glycosidase</keyword>
<evidence type="ECO:0000313" key="6">
    <source>
        <dbReference type="EMBL" id="CUP03488.1"/>
    </source>
</evidence>
<reference evidence="8" key="2">
    <citation type="submission" date="2019-11" db="EMBL/GenBank/DDBJ databases">
        <authorList>
            <person name="Feng L."/>
        </authorList>
    </citation>
    <scope>NUCLEOTIDE SEQUENCE</scope>
    <source>
        <strain evidence="8">BfaecisLFYP10</strain>
    </source>
</reference>
<dbReference type="Pfam" id="PF02055">
    <property type="entry name" value="Glyco_hydro_30"/>
    <property type="match status" value="2"/>
</dbReference>